<accession>A0ABQ9WXY6</accession>
<reference evidence="2 3" key="1">
    <citation type="journal article" date="2022" name="bioRxiv">
        <title>Genomics of Preaxostyla Flagellates Illuminates Evolutionary Transitions and the Path Towards Mitochondrial Loss.</title>
        <authorList>
            <person name="Novak L.V.F."/>
            <person name="Treitli S.C."/>
            <person name="Pyrih J."/>
            <person name="Halakuc P."/>
            <person name="Pipaliya S.V."/>
            <person name="Vacek V."/>
            <person name="Brzon O."/>
            <person name="Soukal P."/>
            <person name="Eme L."/>
            <person name="Dacks J.B."/>
            <person name="Karnkowska A."/>
            <person name="Elias M."/>
            <person name="Hampl V."/>
        </authorList>
    </citation>
    <scope>NUCLEOTIDE SEQUENCE [LARGE SCALE GENOMIC DNA]</scope>
    <source>
        <strain evidence="2">NAU3</strain>
        <tissue evidence="2">Gut</tissue>
    </source>
</reference>
<evidence type="ECO:0000256" key="1">
    <source>
        <dbReference type="SAM" id="MobiDB-lite"/>
    </source>
</evidence>
<dbReference type="Proteomes" id="UP001281761">
    <property type="component" value="Unassembled WGS sequence"/>
</dbReference>
<feature type="compositionally biased region" description="Low complexity" evidence="1">
    <location>
        <begin position="188"/>
        <end position="205"/>
    </location>
</feature>
<feature type="compositionally biased region" description="Low complexity" evidence="1">
    <location>
        <begin position="10"/>
        <end position="22"/>
    </location>
</feature>
<dbReference type="EMBL" id="JARBJD010000303">
    <property type="protein sequence ID" value="KAK2944332.1"/>
    <property type="molecule type" value="Genomic_DNA"/>
</dbReference>
<evidence type="ECO:0000313" key="3">
    <source>
        <dbReference type="Proteomes" id="UP001281761"/>
    </source>
</evidence>
<gene>
    <name evidence="2" type="ORF">BLNAU_20726</name>
</gene>
<proteinExistence type="predicted"/>
<sequence>MTVSIISHDSPSNTSLSTTESLPTPPQPVSSVSPTKQSQPSPSLSDLVYLLILQRQIHPLSRLFPLSSICSSTHAFGTPPLLSEPNGPPPKLDLFVALCCPPPRETVAIQARESPKKRKRRYSCQPADFAADSALREADERAVALDAAVAVLSEPEQILVNTEELVKNWKQSTRDRADQTPTTPGNRGSSASPPAGSTTPSPHSPQRVSGRAGLVRCEEYRW</sequence>
<evidence type="ECO:0000313" key="2">
    <source>
        <dbReference type="EMBL" id="KAK2944332.1"/>
    </source>
</evidence>
<organism evidence="2 3">
    <name type="scientific">Blattamonas nauphoetae</name>
    <dbReference type="NCBI Taxonomy" id="2049346"/>
    <lineage>
        <taxon>Eukaryota</taxon>
        <taxon>Metamonada</taxon>
        <taxon>Preaxostyla</taxon>
        <taxon>Oxymonadida</taxon>
        <taxon>Blattamonas</taxon>
    </lineage>
</organism>
<keyword evidence="3" id="KW-1185">Reference proteome</keyword>
<feature type="region of interest" description="Disordered" evidence="1">
    <location>
        <begin position="170"/>
        <end position="212"/>
    </location>
</feature>
<feature type="compositionally biased region" description="Low complexity" evidence="1">
    <location>
        <begin position="29"/>
        <end position="41"/>
    </location>
</feature>
<name>A0ABQ9WXY6_9EUKA</name>
<protein>
    <submittedName>
        <fullName evidence="2">Uncharacterized protein</fullName>
    </submittedName>
</protein>
<feature type="region of interest" description="Disordered" evidence="1">
    <location>
        <begin position="1"/>
        <end position="41"/>
    </location>
</feature>
<comment type="caution">
    <text evidence="2">The sequence shown here is derived from an EMBL/GenBank/DDBJ whole genome shotgun (WGS) entry which is preliminary data.</text>
</comment>